<dbReference type="HOGENOM" id="CLU_1956487_0_0_5"/>
<dbReference type="AlphaFoldDB" id="C7JCV2"/>
<dbReference type="Proteomes" id="UP000000948">
    <property type="component" value="Chromosome"/>
</dbReference>
<evidence type="ECO:0000313" key="1">
    <source>
        <dbReference type="EMBL" id="BAH98555.1"/>
    </source>
</evidence>
<gene>
    <name evidence="1" type="ordered locus">APA01_04040</name>
</gene>
<dbReference type="BioCyc" id="APAS634452:APA01_RS02030-MONOMER"/>
<dbReference type="GeneID" id="60376206"/>
<organism evidence="1 2">
    <name type="scientific">Acetobacter pasteurianus (strain NBRC 105184 / IFO 3283-01)</name>
    <dbReference type="NCBI Taxonomy" id="634452"/>
    <lineage>
        <taxon>Bacteria</taxon>
        <taxon>Pseudomonadati</taxon>
        <taxon>Pseudomonadota</taxon>
        <taxon>Alphaproteobacteria</taxon>
        <taxon>Acetobacterales</taxon>
        <taxon>Acetobacteraceae</taxon>
        <taxon>Acetobacter</taxon>
    </lineage>
</organism>
<dbReference type="STRING" id="634452.APA01_04040"/>
<dbReference type="RefSeq" id="WP_003625111.1">
    <property type="nucleotide sequence ID" value="NC_013209.1"/>
</dbReference>
<proteinExistence type="predicted"/>
<evidence type="ECO:0000313" key="2">
    <source>
        <dbReference type="Proteomes" id="UP000000948"/>
    </source>
</evidence>
<protein>
    <submittedName>
        <fullName evidence="1">Uncharacterized protein</fullName>
    </submittedName>
</protein>
<sequence length="144" mass="15748">MQTIPVWLGVGGFMSSKLDLSLSADHTEVHLKVLEQEGQPAVDVALSVEDITRLIQVLGQCRETMLEGKELPPIEGATFTPVTRTKWALQPEASTDGSVLAFQHPAFGPVGLVLPPADADRLMHGLHMHQQMRQQPAKPRGRLN</sequence>
<name>C7JCV2_ACEP3</name>
<dbReference type="EMBL" id="AP011121">
    <property type="protein sequence ID" value="BAH98555.1"/>
    <property type="molecule type" value="Genomic_DNA"/>
</dbReference>
<dbReference type="KEGG" id="apt:APA01_04040"/>
<reference evidence="1 2" key="1">
    <citation type="journal article" date="2009" name="Nucleic Acids Res.">
        <title>Whole-genome analyses reveal genetic instability of Acetobacter pasteurianus.</title>
        <authorList>
            <person name="Azuma Y."/>
            <person name="Hosoyama A."/>
            <person name="Matsutani M."/>
            <person name="Furuya N."/>
            <person name="Horikawa H."/>
            <person name="Harada T."/>
            <person name="Hirakawa H."/>
            <person name="Kuhara S."/>
            <person name="Matsushita K."/>
            <person name="Fujita N."/>
            <person name="Shirai M."/>
        </authorList>
    </citation>
    <scope>NUCLEOTIDE SEQUENCE [LARGE SCALE GENOMIC DNA]</scope>
    <source>
        <strain evidence="2">NBRC 105184 / IFO 3283-01</strain>
    </source>
</reference>
<accession>C7JCV2</accession>